<dbReference type="InterPro" id="IPR044954">
    <property type="entry name" value="Ribosomal_uS3m_plant"/>
</dbReference>
<dbReference type="Pfam" id="PF00189">
    <property type="entry name" value="Ribosomal_S3_C"/>
    <property type="match status" value="1"/>
</dbReference>
<accession>A0A6G9IG92</accession>
<keyword evidence="3 8" id="KW-0689">Ribosomal protein</keyword>
<dbReference type="GO" id="GO:0006412">
    <property type="term" value="P:translation"/>
    <property type="evidence" value="ECO:0007669"/>
    <property type="project" value="InterPro"/>
</dbReference>
<keyword evidence="5 8" id="KW-0687">Ribonucleoprotein</keyword>
<dbReference type="Gene3D" id="3.30.1140.32">
    <property type="entry name" value="Ribosomal protein S3, C-terminal domain"/>
    <property type="match status" value="1"/>
</dbReference>
<evidence type="ECO:0000256" key="7">
    <source>
        <dbReference type="ARBA" id="ARBA00035414"/>
    </source>
</evidence>
<dbReference type="RefSeq" id="YP_009755798.1">
    <property type="nucleotide sequence ID" value="NC_046951.1"/>
</dbReference>
<reference evidence="10" key="1">
    <citation type="submission" date="2019-03" db="EMBL/GenBank/DDBJ databases">
        <authorList>
            <person name="Cox C."/>
        </authorList>
    </citation>
    <scope>NUCLEOTIDE SEQUENCE</scope>
</reference>
<geneLocation type="mitochondrion" evidence="10"/>
<evidence type="ECO:0000256" key="3">
    <source>
        <dbReference type="ARBA" id="ARBA00022980"/>
    </source>
</evidence>
<dbReference type="GeneID" id="54116113"/>
<dbReference type="SUPFAM" id="SSF54821">
    <property type="entry name" value="Ribosomal protein S3 C-terminal domain"/>
    <property type="match status" value="1"/>
</dbReference>
<evidence type="ECO:0000256" key="5">
    <source>
        <dbReference type="ARBA" id="ARBA00023274"/>
    </source>
</evidence>
<evidence type="ECO:0000256" key="2">
    <source>
        <dbReference type="ARBA" id="ARBA00010761"/>
    </source>
</evidence>
<dbReference type="PANTHER" id="PTHR35928">
    <property type="entry name" value="RIBOSOMAL PROTEIN S3, MITOCHONDRIAL"/>
    <property type="match status" value="1"/>
</dbReference>
<dbReference type="GO" id="GO:0003723">
    <property type="term" value="F:RNA binding"/>
    <property type="evidence" value="ECO:0007669"/>
    <property type="project" value="InterPro"/>
</dbReference>
<comment type="similarity">
    <text evidence="2 8">Belongs to the universal ribosomal protein uS3 family.</text>
</comment>
<gene>
    <name evidence="10" type="primary">rps3</name>
</gene>
<dbReference type="PROSITE" id="PS00548">
    <property type="entry name" value="RIBOSOMAL_S3"/>
    <property type="match status" value="1"/>
</dbReference>
<evidence type="ECO:0000256" key="6">
    <source>
        <dbReference type="ARBA" id="ARBA00035157"/>
    </source>
</evidence>
<protein>
    <recommendedName>
        <fullName evidence="6">Small ribosomal subunit protein uS3m</fullName>
    </recommendedName>
    <alternativeName>
        <fullName evidence="7">Ribosomal protein S3, mitochondrial</fullName>
    </alternativeName>
</protein>
<dbReference type="SUPFAM" id="SSF54814">
    <property type="entry name" value="Prokaryotic type KH domain (KH-domain type II)"/>
    <property type="match status" value="1"/>
</dbReference>
<comment type="subcellular location">
    <subcellularLocation>
        <location evidence="1">Mitochondrion</location>
    </subcellularLocation>
</comment>
<evidence type="ECO:0000313" key="10">
    <source>
        <dbReference type="EMBL" id="QIQ23076.1"/>
    </source>
</evidence>
<evidence type="ECO:0000259" key="9">
    <source>
        <dbReference type="Pfam" id="PF00189"/>
    </source>
</evidence>
<dbReference type="GO" id="GO:0005739">
    <property type="term" value="C:mitochondrion"/>
    <property type="evidence" value="ECO:0007669"/>
    <property type="project" value="UniProtKB-SubCell"/>
</dbReference>
<feature type="domain" description="Small ribosomal subunit protein uS3 C-terminal" evidence="9">
    <location>
        <begin position="374"/>
        <end position="457"/>
    </location>
</feature>
<dbReference type="AlphaFoldDB" id="A0A6G9IG92"/>
<name>A0A6G9IG92_9VIRI</name>
<dbReference type="EMBL" id="MK720950">
    <property type="protein sequence ID" value="QIQ23076.1"/>
    <property type="molecule type" value="Genomic_DNA"/>
</dbReference>
<keyword evidence="4 10" id="KW-0496">Mitochondrion</keyword>
<dbReference type="GO" id="GO:0005840">
    <property type="term" value="C:ribosome"/>
    <property type="evidence" value="ECO:0007669"/>
    <property type="project" value="UniProtKB-KW"/>
</dbReference>
<sequence length="464" mass="53733">MAQKVNPIAVRLNFNRGSDSSWFSDYYYFRLFYQDVNLRYYLSSIRQRAIKKLGFGANKCLIHHYPKRSLIHLFCLGSLSKIKSPDLTSAKSKSSLQVTNVTCNLRSQYMNESFLNEGCLWQSDNSRLALNFSELKQSNFASSKKTESWHMKSSKRQKKKALVSLSRSFQENWPADGLFEEFLRQNYVDNLPKMNQNTFSPASKIIDELLDIGCFSNLKTNSLIKQPKGSFSYDRRDISLALRKNDVKFLANQKVESFRSQILFDSRWTNSVFNLLKQPHNRSIAAQSFFNYYAMQYFFFKKTNSIMDILFIHPVFQQASGSSERISPLLTKSRYFNISNIQSMLSSRSQTSTSIVPIKVNSIYQSAYLVAQEIAFKLEQKKSFRLICRSIFQEVDFCKYIKGIRISCSGRLNGAEIAKTECRKYGETSLHVFSDQIDYAQTKALTPYGILGIKVWISYFKKTQ</sequence>
<dbReference type="GO" id="GO:0003735">
    <property type="term" value="F:structural constituent of ribosome"/>
    <property type="evidence" value="ECO:0007669"/>
    <property type="project" value="InterPro"/>
</dbReference>
<dbReference type="GO" id="GO:1990904">
    <property type="term" value="C:ribonucleoprotein complex"/>
    <property type="evidence" value="ECO:0007669"/>
    <property type="project" value="UniProtKB-KW"/>
</dbReference>
<dbReference type="InterPro" id="IPR018280">
    <property type="entry name" value="Ribosomal_uS3_CS"/>
</dbReference>
<proteinExistence type="inferred from homology"/>
<dbReference type="InterPro" id="IPR009019">
    <property type="entry name" value="KH_sf_prok-type"/>
</dbReference>
<evidence type="ECO:0000256" key="4">
    <source>
        <dbReference type="ARBA" id="ARBA00023128"/>
    </source>
</evidence>
<dbReference type="InterPro" id="IPR001351">
    <property type="entry name" value="Ribosomal_uS3_C"/>
</dbReference>
<dbReference type="PANTHER" id="PTHR35928:SF2">
    <property type="entry name" value="SMALL RIBOSOMAL SUBUNIT PROTEIN US3M"/>
    <property type="match status" value="1"/>
</dbReference>
<organism evidence="10">
    <name type="scientific">Gonatozygon brebissonii</name>
    <dbReference type="NCBI Taxonomy" id="184482"/>
    <lineage>
        <taxon>Eukaryota</taxon>
        <taxon>Viridiplantae</taxon>
        <taxon>Streptophyta</taxon>
        <taxon>Zygnematophyceae</taxon>
        <taxon>Zygnematophycidae</taxon>
        <taxon>Desmidiales</taxon>
        <taxon>Gonatozygaceae</taxon>
        <taxon>Gonatozygon</taxon>
    </lineage>
</organism>
<dbReference type="InterPro" id="IPR036419">
    <property type="entry name" value="Ribosomal_S3_C_sf"/>
</dbReference>
<evidence type="ECO:0000256" key="1">
    <source>
        <dbReference type="ARBA" id="ARBA00004173"/>
    </source>
</evidence>
<evidence type="ECO:0000256" key="8">
    <source>
        <dbReference type="RuleBase" id="RU003624"/>
    </source>
</evidence>